<dbReference type="SUPFAM" id="SSF64182">
    <property type="entry name" value="DHH phosphoesterases"/>
    <property type="match status" value="1"/>
</dbReference>
<dbReference type="InterPro" id="IPR001667">
    <property type="entry name" value="DDH_dom"/>
</dbReference>
<dbReference type="PANTHER" id="PTHR47618">
    <property type="entry name" value="BIFUNCTIONAL OLIGORIBONUCLEASE AND PAP PHOSPHATASE NRNA"/>
    <property type="match status" value="1"/>
</dbReference>
<dbReference type="InterPro" id="IPR051319">
    <property type="entry name" value="Oligoribo/pAp-PDE_c-di-AMP_PDE"/>
</dbReference>
<accession>A0A226BZ06</accession>
<dbReference type="Gene3D" id="3.90.1640.10">
    <property type="entry name" value="inorganic pyrophosphatase (n-terminal core)"/>
    <property type="match status" value="1"/>
</dbReference>
<dbReference type="Proteomes" id="UP000214588">
    <property type="component" value="Unassembled WGS sequence"/>
</dbReference>
<sequence length="338" mass="38737">MKMRMKIKMKDKDNFIQKFQSFISEYQSFVITCHENADGDALGSSNALALFLEALGKEVLMIYPESISSKLDFLPKPKRVHEYTNGYLENVSAEGVLVVDSSSYDRVSRVLDDVEYYQLLSIDHHPTNTEFADINIVDETMSSTCELVYSILKELDNPITKDIAKNLYTGIFTDTGSFNYENVSQFTFEVVKELVEYDVKPHLIAREINENMSLNLFYFTREVLNNLKLDADNRIAWIKCERELLGKYNLNDNEIDGLINYAKKLQPVEFAILFRETEDGNTKVGLRSKTKDVSKIAFEFGGGGHNRAAGCLIEKDIENAKEQVLQRLKDELKHKRSD</sequence>
<dbReference type="EMBL" id="NIQC01000006">
    <property type="protein sequence ID" value="OWZ84278.1"/>
    <property type="molecule type" value="Genomic_DNA"/>
</dbReference>
<dbReference type="GO" id="GO:0003676">
    <property type="term" value="F:nucleic acid binding"/>
    <property type="evidence" value="ECO:0007669"/>
    <property type="project" value="InterPro"/>
</dbReference>
<evidence type="ECO:0000313" key="3">
    <source>
        <dbReference type="EMBL" id="OWZ84278.1"/>
    </source>
</evidence>
<comment type="caution">
    <text evidence="3">The sequence shown here is derived from an EMBL/GenBank/DDBJ whole genome shotgun (WGS) entry which is preliminary data.</text>
</comment>
<dbReference type="PANTHER" id="PTHR47618:SF1">
    <property type="entry name" value="BIFUNCTIONAL OLIGORIBONUCLEASE AND PAP PHOSPHATASE NRNA"/>
    <property type="match status" value="1"/>
</dbReference>
<evidence type="ECO:0000313" key="4">
    <source>
        <dbReference type="Proteomes" id="UP000214588"/>
    </source>
</evidence>
<feature type="domain" description="DHHA1" evidence="2">
    <location>
        <begin position="247"/>
        <end position="333"/>
    </location>
</feature>
<dbReference type="Pfam" id="PF02272">
    <property type="entry name" value="DHHA1"/>
    <property type="match status" value="1"/>
</dbReference>
<dbReference type="InterPro" id="IPR038763">
    <property type="entry name" value="DHH_sf"/>
</dbReference>
<dbReference type="InterPro" id="IPR003156">
    <property type="entry name" value="DHHA1_dom"/>
</dbReference>
<reference evidence="3 4" key="1">
    <citation type="submission" date="2017-06" db="EMBL/GenBank/DDBJ databases">
        <title>Draft Genome Sequence of Natranaerobius trueperi halophilic, alkalithermophilic bacteria from soda lakes.</title>
        <authorList>
            <person name="Zhao B."/>
        </authorList>
    </citation>
    <scope>NUCLEOTIDE SEQUENCE [LARGE SCALE GENOMIC DNA]</scope>
    <source>
        <strain evidence="3 4">DSM 18760</strain>
    </source>
</reference>
<dbReference type="AlphaFoldDB" id="A0A226BZ06"/>
<protein>
    <submittedName>
        <fullName evidence="3">Recombinase RecJ</fullName>
    </submittedName>
</protein>
<gene>
    <name evidence="3" type="ORF">CDO51_04260</name>
</gene>
<dbReference type="Gene3D" id="3.10.310.30">
    <property type="match status" value="1"/>
</dbReference>
<keyword evidence="4" id="KW-1185">Reference proteome</keyword>
<evidence type="ECO:0000259" key="2">
    <source>
        <dbReference type="Pfam" id="PF02272"/>
    </source>
</evidence>
<proteinExistence type="predicted"/>
<feature type="domain" description="DDH" evidence="1">
    <location>
        <begin position="29"/>
        <end position="171"/>
    </location>
</feature>
<evidence type="ECO:0000259" key="1">
    <source>
        <dbReference type="Pfam" id="PF01368"/>
    </source>
</evidence>
<name>A0A226BZ06_9FIRM</name>
<organism evidence="3 4">
    <name type="scientific">Natranaerobius trueperi</name>
    <dbReference type="NCBI Taxonomy" id="759412"/>
    <lineage>
        <taxon>Bacteria</taxon>
        <taxon>Bacillati</taxon>
        <taxon>Bacillota</taxon>
        <taxon>Clostridia</taxon>
        <taxon>Natranaerobiales</taxon>
        <taxon>Natranaerobiaceae</taxon>
        <taxon>Natranaerobius</taxon>
    </lineage>
</organism>
<dbReference type="Pfam" id="PF01368">
    <property type="entry name" value="DHH"/>
    <property type="match status" value="1"/>
</dbReference>